<sequence length="536" mass="60882">MANLATKMGMSGLRIGGRAAARQVSKQAAKEIAKEAATQAAKKAKKQASKKAVKRASKQSGRALKKTDKEETISPSKGSAENSIQMKLKSTERQNKFENSQPKAENTENTSLKLSTVKPKQFKCDENLEFHYSTRNDTSSKSPLSFVAKSKKTKPKLKFPTTSVLSAGPGIQIENTQTPAPITRRSTSPANHLKDISTTSADRFLELNQLQPKLDLETPSHIRKAPKSSTDFIRTVSYDSETEQPLSQSRQPGLIKVIDNNSLDQQNLKQYLHHELLKSEALSEVDDTEFNLMLLRLAKYLLMDVGETKDIKQDCKKTNKTSECLEALKTVLDSNALCKNRRRNDKKQEYSDNLKCNCLCSSTFPKDHSEDVLSNENYRKADEPVKENEYHERVDNMKKFKKYAAVSQMNSSSSNYESQTSSSTNLSEICRNIRCLEYIIRLLNNRFEEKAIKKRPRHMDCKRTKLSKKSSKLNRTDKHTDIQRQPNTSFLTTNLWCLTTPVPYYSALIPSMYEEPTVISNMLIDSGYSYFDEVYW</sequence>
<dbReference type="KEGG" id="smm:Smp_091210"/>
<evidence type="ECO:0000313" key="3">
    <source>
        <dbReference type="WBParaSite" id="Smp_091210.1"/>
    </source>
</evidence>
<proteinExistence type="predicted"/>
<dbReference type="OrthoDB" id="6269061at2759"/>
<dbReference type="WBParaSite" id="Smp_091210.1">
    <property type="protein sequence ID" value="Smp_091210.1"/>
    <property type="gene ID" value="Smp_091210"/>
</dbReference>
<dbReference type="Proteomes" id="UP000008854">
    <property type="component" value="Unassembled WGS sequence"/>
</dbReference>
<feature type="compositionally biased region" description="Basic residues" evidence="1">
    <location>
        <begin position="42"/>
        <end position="57"/>
    </location>
</feature>
<dbReference type="InParanoid" id="G4VRI3"/>
<reference evidence="2" key="1">
    <citation type="journal article" date="2012" name="PLoS Negl. Trop. Dis.">
        <title>A systematically improved high quality genome and transcriptome of the human blood fluke Schistosoma mansoni.</title>
        <authorList>
            <person name="Protasio A.V."/>
            <person name="Tsai I.J."/>
            <person name="Babbage A."/>
            <person name="Nichol S."/>
            <person name="Hunt M."/>
            <person name="Aslett M.A."/>
            <person name="De Silva N."/>
            <person name="Velarde G.S."/>
            <person name="Anderson T.J."/>
            <person name="Clark R.C."/>
            <person name="Davidson C."/>
            <person name="Dillon G.P."/>
            <person name="Holroyd N.E."/>
            <person name="LoVerde P.T."/>
            <person name="Lloyd C."/>
            <person name="McQuillan J."/>
            <person name="Oliveira G."/>
            <person name="Otto T.D."/>
            <person name="Parker-Manuel S.J."/>
            <person name="Quail M.A."/>
            <person name="Wilson R.A."/>
            <person name="Zerlotini A."/>
            <person name="Dunne D.W."/>
            <person name="Berriman M."/>
        </authorList>
    </citation>
    <scope>NUCLEOTIDE SEQUENCE [LARGE SCALE GENOMIC DNA]</scope>
    <source>
        <strain evidence="2">Puerto Rican</strain>
    </source>
</reference>
<organism evidence="2 3">
    <name type="scientific">Schistosoma mansoni</name>
    <name type="common">Blood fluke</name>
    <dbReference type="NCBI Taxonomy" id="6183"/>
    <lineage>
        <taxon>Eukaryota</taxon>
        <taxon>Metazoa</taxon>
        <taxon>Spiralia</taxon>
        <taxon>Lophotrochozoa</taxon>
        <taxon>Platyhelminthes</taxon>
        <taxon>Trematoda</taxon>
        <taxon>Digenea</taxon>
        <taxon>Strigeidida</taxon>
        <taxon>Schistosomatoidea</taxon>
        <taxon>Schistosomatidae</taxon>
        <taxon>Schistosoma</taxon>
    </lineage>
</organism>
<dbReference type="RefSeq" id="XP_018654252.1">
    <property type="nucleotide sequence ID" value="XM_018788739.1"/>
</dbReference>
<dbReference type="CTD" id="8354842"/>
<dbReference type="STRING" id="6183.G4VRI3"/>
<feature type="region of interest" description="Disordered" evidence="1">
    <location>
        <begin position="1"/>
        <end position="26"/>
    </location>
</feature>
<evidence type="ECO:0000256" key="1">
    <source>
        <dbReference type="SAM" id="MobiDB-lite"/>
    </source>
</evidence>
<evidence type="ECO:0000313" key="2">
    <source>
        <dbReference type="Proteomes" id="UP000008854"/>
    </source>
</evidence>
<dbReference type="HOGENOM" id="CLU_508373_0_0_1"/>
<feature type="compositionally biased region" description="Polar residues" evidence="1">
    <location>
        <begin position="73"/>
        <end position="85"/>
    </location>
</feature>
<feature type="compositionally biased region" description="Polar residues" evidence="1">
    <location>
        <begin position="97"/>
        <end position="114"/>
    </location>
</feature>
<feature type="region of interest" description="Disordered" evidence="1">
    <location>
        <begin position="40"/>
        <end position="114"/>
    </location>
</feature>
<accession>G4VRI3</accession>
<keyword evidence="2" id="KW-1185">Reference proteome</keyword>
<dbReference type="GeneID" id="8354842"/>
<name>G4VRI3_SCHMA</name>
<dbReference type="AlphaFoldDB" id="G4VRI3"/>
<protein>
    <submittedName>
        <fullName evidence="3">WAPL domain-containing protein</fullName>
    </submittedName>
</protein>
<reference evidence="3" key="2">
    <citation type="submission" date="2018-12" db="UniProtKB">
        <authorList>
            <consortium name="WormBaseParasite"/>
        </authorList>
    </citation>
    <scope>IDENTIFICATION</scope>
    <source>
        <strain evidence="3">Puerto Rican</strain>
    </source>
</reference>